<dbReference type="PROSITE" id="PS51257">
    <property type="entry name" value="PROKAR_LIPOPROTEIN"/>
    <property type="match status" value="1"/>
</dbReference>
<accession>A0AAN6MJJ0</accession>
<reference evidence="4" key="2">
    <citation type="submission" date="2023-05" db="EMBL/GenBank/DDBJ databases">
        <authorList>
            <consortium name="Lawrence Berkeley National Laboratory"/>
            <person name="Steindorff A."/>
            <person name="Hensen N."/>
            <person name="Bonometti L."/>
            <person name="Westerberg I."/>
            <person name="Brannstrom I.O."/>
            <person name="Guillou S."/>
            <person name="Cros-Aarteil S."/>
            <person name="Calhoun S."/>
            <person name="Haridas S."/>
            <person name="Kuo A."/>
            <person name="Mondo S."/>
            <person name="Pangilinan J."/>
            <person name="Riley R."/>
            <person name="Labutti K."/>
            <person name="Andreopoulos B."/>
            <person name="Lipzen A."/>
            <person name="Chen C."/>
            <person name="Yanf M."/>
            <person name="Daum C."/>
            <person name="Ng V."/>
            <person name="Clum A."/>
            <person name="Ohm R."/>
            <person name="Martin F."/>
            <person name="Silar P."/>
            <person name="Natvig D."/>
            <person name="Lalanne C."/>
            <person name="Gautier V."/>
            <person name="Ament-Velasquez S.L."/>
            <person name="Kruys A."/>
            <person name="Hutchinson M.I."/>
            <person name="Powell A.J."/>
            <person name="Barry K."/>
            <person name="Miller A.N."/>
            <person name="Grigoriev I.V."/>
            <person name="Debuchy R."/>
            <person name="Gladieux P."/>
            <person name="Thoren M.H."/>
            <person name="Johannesson H."/>
        </authorList>
    </citation>
    <scope>NUCLEOTIDE SEQUENCE</scope>
    <source>
        <strain evidence="4">CBS 103.79</strain>
    </source>
</reference>
<dbReference type="Pfam" id="PF01822">
    <property type="entry name" value="WSC"/>
    <property type="match status" value="2"/>
</dbReference>
<dbReference type="PANTHER" id="PTHR45964:SF5">
    <property type="entry name" value="WSCD FAMILY MEMBER CG9164"/>
    <property type="match status" value="1"/>
</dbReference>
<dbReference type="PANTHER" id="PTHR45964">
    <property type="entry name" value="WSCD FAMILY MEMBER CG9164"/>
    <property type="match status" value="1"/>
</dbReference>
<keyword evidence="2" id="KW-0732">Signal</keyword>
<keyword evidence="5" id="KW-1185">Reference proteome</keyword>
<evidence type="ECO:0000313" key="4">
    <source>
        <dbReference type="EMBL" id="KAK3901764.1"/>
    </source>
</evidence>
<comment type="caution">
    <text evidence="4">The sequence shown here is derived from an EMBL/GenBank/DDBJ whole genome shotgun (WGS) entry which is preliminary data.</text>
</comment>
<keyword evidence="1" id="KW-0677">Repeat</keyword>
<dbReference type="EMBL" id="MU855556">
    <property type="protein sequence ID" value="KAK3901764.1"/>
    <property type="molecule type" value="Genomic_DNA"/>
</dbReference>
<protein>
    <submittedName>
        <fullName evidence="4">WSC domain-containing protein</fullName>
    </submittedName>
</protein>
<evidence type="ECO:0000313" key="5">
    <source>
        <dbReference type="Proteomes" id="UP001303889"/>
    </source>
</evidence>
<dbReference type="InterPro" id="IPR051589">
    <property type="entry name" value="Sialate-O-sulfotransferase"/>
</dbReference>
<evidence type="ECO:0000256" key="1">
    <source>
        <dbReference type="ARBA" id="ARBA00022737"/>
    </source>
</evidence>
<evidence type="ECO:0000256" key="2">
    <source>
        <dbReference type="SAM" id="SignalP"/>
    </source>
</evidence>
<evidence type="ECO:0000259" key="3">
    <source>
        <dbReference type="PROSITE" id="PS51212"/>
    </source>
</evidence>
<dbReference type="InterPro" id="IPR002889">
    <property type="entry name" value="WSC_carb-bd"/>
</dbReference>
<dbReference type="AlphaFoldDB" id="A0AAN6MJJ0"/>
<feature type="signal peptide" evidence="2">
    <location>
        <begin position="1"/>
        <end position="15"/>
    </location>
</feature>
<gene>
    <name evidence="4" type="ORF">C8A05DRAFT_44649</name>
</gene>
<dbReference type="PROSITE" id="PS51212">
    <property type="entry name" value="WSC"/>
    <property type="match status" value="2"/>
</dbReference>
<sequence>MKHFLLAALAPAALAQTFYGCYTEGNGARALSGSSLVDYITMTVAVCEAHCTGLGYTLWGVEYSGECYCDNALSLGSFPSFPTDCGMACSGDPLTICGGPNRLSLYGSSATPPTVTPNPHPPVTTFQPEGCWTELPGPRALAGTGAYSGSAMTTTGCGEYCLNSGFTWFGTEYGSECYCANALDVASTMALATDCAMACSGAAGEICGGPNRVSVYQWV</sequence>
<dbReference type="Proteomes" id="UP001303889">
    <property type="component" value="Unassembled WGS sequence"/>
</dbReference>
<feature type="chain" id="PRO_5042990516" evidence="2">
    <location>
        <begin position="16"/>
        <end position="219"/>
    </location>
</feature>
<feature type="domain" description="WSC" evidence="3">
    <location>
        <begin position="125"/>
        <end position="219"/>
    </location>
</feature>
<feature type="domain" description="WSC" evidence="3">
    <location>
        <begin position="15"/>
        <end position="109"/>
    </location>
</feature>
<name>A0AAN6MJJ0_9PEZI</name>
<dbReference type="SMART" id="SM00321">
    <property type="entry name" value="WSC"/>
    <property type="match status" value="2"/>
</dbReference>
<proteinExistence type="predicted"/>
<reference evidence="4" key="1">
    <citation type="journal article" date="2023" name="Mol. Phylogenet. Evol.">
        <title>Genome-scale phylogeny and comparative genomics of the fungal order Sordariales.</title>
        <authorList>
            <person name="Hensen N."/>
            <person name="Bonometti L."/>
            <person name="Westerberg I."/>
            <person name="Brannstrom I.O."/>
            <person name="Guillou S."/>
            <person name="Cros-Aarteil S."/>
            <person name="Calhoun S."/>
            <person name="Haridas S."/>
            <person name="Kuo A."/>
            <person name="Mondo S."/>
            <person name="Pangilinan J."/>
            <person name="Riley R."/>
            <person name="LaButti K."/>
            <person name="Andreopoulos B."/>
            <person name="Lipzen A."/>
            <person name="Chen C."/>
            <person name="Yan M."/>
            <person name="Daum C."/>
            <person name="Ng V."/>
            <person name="Clum A."/>
            <person name="Steindorff A."/>
            <person name="Ohm R.A."/>
            <person name="Martin F."/>
            <person name="Silar P."/>
            <person name="Natvig D.O."/>
            <person name="Lalanne C."/>
            <person name="Gautier V."/>
            <person name="Ament-Velasquez S.L."/>
            <person name="Kruys A."/>
            <person name="Hutchinson M.I."/>
            <person name="Powell A.J."/>
            <person name="Barry K."/>
            <person name="Miller A.N."/>
            <person name="Grigoriev I.V."/>
            <person name="Debuchy R."/>
            <person name="Gladieux P."/>
            <person name="Hiltunen Thoren M."/>
            <person name="Johannesson H."/>
        </authorList>
    </citation>
    <scope>NUCLEOTIDE SEQUENCE</scope>
    <source>
        <strain evidence="4">CBS 103.79</strain>
    </source>
</reference>
<organism evidence="4 5">
    <name type="scientific">Staphylotrichum tortipilum</name>
    <dbReference type="NCBI Taxonomy" id="2831512"/>
    <lineage>
        <taxon>Eukaryota</taxon>
        <taxon>Fungi</taxon>
        <taxon>Dikarya</taxon>
        <taxon>Ascomycota</taxon>
        <taxon>Pezizomycotina</taxon>
        <taxon>Sordariomycetes</taxon>
        <taxon>Sordariomycetidae</taxon>
        <taxon>Sordariales</taxon>
        <taxon>Chaetomiaceae</taxon>
        <taxon>Staphylotrichum</taxon>
    </lineage>
</organism>